<name>A0A839EV32_9HYPH</name>
<dbReference type="AlphaFoldDB" id="A0A839EV32"/>
<comment type="caution">
    <text evidence="2">The sequence shown here is derived from an EMBL/GenBank/DDBJ whole genome shotgun (WGS) entry which is preliminary data.</text>
</comment>
<dbReference type="EMBL" id="JACGXN010000007">
    <property type="protein sequence ID" value="MBA8880287.1"/>
    <property type="molecule type" value="Genomic_DNA"/>
</dbReference>
<reference evidence="2 3" key="1">
    <citation type="submission" date="2020-07" db="EMBL/GenBank/DDBJ databases">
        <title>Genomic Encyclopedia of Type Strains, Phase IV (KMG-V): Genome sequencing to study the core and pangenomes of soil and plant-associated prokaryotes.</title>
        <authorList>
            <person name="Whitman W."/>
        </authorList>
    </citation>
    <scope>NUCLEOTIDE SEQUENCE [LARGE SCALE GENOMIC DNA]</scope>
    <source>
        <strain evidence="2 3">AN3</strain>
    </source>
</reference>
<accession>A0A839EV32</accession>
<evidence type="ECO:0000313" key="2">
    <source>
        <dbReference type="EMBL" id="MBA8880287.1"/>
    </source>
</evidence>
<evidence type="ECO:0000313" key="3">
    <source>
        <dbReference type="Proteomes" id="UP000549052"/>
    </source>
</evidence>
<protein>
    <submittedName>
        <fullName evidence="2">Uncharacterized protein</fullName>
    </submittedName>
</protein>
<sequence length="106" mass="11332">MGRGGFAPLPQLHRDPKGTGERAEQAKTQIAGAGGPWIASIAYQTTPDPRSKDRPSFSLSTARRKSGRGNGKTLLRIDLNKKGAVSGALLMREQTCSRYAARDPAP</sequence>
<feature type="compositionally biased region" description="Basic and acidic residues" evidence="1">
    <location>
        <begin position="12"/>
        <end position="25"/>
    </location>
</feature>
<proteinExistence type="predicted"/>
<evidence type="ECO:0000256" key="1">
    <source>
        <dbReference type="SAM" id="MobiDB-lite"/>
    </source>
</evidence>
<organism evidence="2 3">
    <name type="scientific">Phyllobacterium myrsinacearum</name>
    <dbReference type="NCBI Taxonomy" id="28101"/>
    <lineage>
        <taxon>Bacteria</taxon>
        <taxon>Pseudomonadati</taxon>
        <taxon>Pseudomonadota</taxon>
        <taxon>Alphaproteobacteria</taxon>
        <taxon>Hyphomicrobiales</taxon>
        <taxon>Phyllobacteriaceae</taxon>
        <taxon>Phyllobacterium</taxon>
    </lineage>
</organism>
<keyword evidence="3" id="KW-1185">Reference proteome</keyword>
<gene>
    <name evidence="2" type="ORF">FHW16_004007</name>
</gene>
<feature type="region of interest" description="Disordered" evidence="1">
    <location>
        <begin position="1"/>
        <end position="72"/>
    </location>
</feature>
<dbReference type="Proteomes" id="UP000549052">
    <property type="component" value="Unassembled WGS sequence"/>
</dbReference>